<dbReference type="PRINTS" id="PR00320">
    <property type="entry name" value="GPROTEINBRPT"/>
</dbReference>
<protein>
    <submittedName>
        <fullName evidence="4">WD-40 repeat protein, putative</fullName>
    </submittedName>
</protein>
<dbReference type="PROSITE" id="PS00678">
    <property type="entry name" value="WD_REPEATS_1"/>
    <property type="match status" value="2"/>
</dbReference>
<dbReference type="InterPro" id="IPR001680">
    <property type="entry name" value="WD40_rpt"/>
</dbReference>
<dbReference type="AlphaFoldDB" id="U6MWI4"/>
<dbReference type="InterPro" id="IPR020472">
    <property type="entry name" value="WD40_PAC1"/>
</dbReference>
<accession>U6MWI4</accession>
<dbReference type="RefSeq" id="XP_013435845.1">
    <property type="nucleotide sequence ID" value="XM_013580391.1"/>
</dbReference>
<dbReference type="PANTHER" id="PTHR19848">
    <property type="entry name" value="WD40 REPEAT PROTEIN"/>
    <property type="match status" value="1"/>
</dbReference>
<dbReference type="InterPro" id="IPR015943">
    <property type="entry name" value="WD40/YVTN_repeat-like_dom_sf"/>
</dbReference>
<organism evidence="4 5">
    <name type="scientific">Eimeria necatrix</name>
    <dbReference type="NCBI Taxonomy" id="51315"/>
    <lineage>
        <taxon>Eukaryota</taxon>
        <taxon>Sar</taxon>
        <taxon>Alveolata</taxon>
        <taxon>Apicomplexa</taxon>
        <taxon>Conoidasida</taxon>
        <taxon>Coccidia</taxon>
        <taxon>Eucoccidiorida</taxon>
        <taxon>Eimeriorina</taxon>
        <taxon>Eimeriidae</taxon>
        <taxon>Eimeria</taxon>
    </lineage>
</organism>
<dbReference type="PANTHER" id="PTHR19848:SF8">
    <property type="entry name" value="F-BOX AND WD REPEAT DOMAIN CONTAINING 7"/>
    <property type="match status" value="1"/>
</dbReference>
<dbReference type="InterPro" id="IPR036322">
    <property type="entry name" value="WD40_repeat_dom_sf"/>
</dbReference>
<keyword evidence="2" id="KW-0677">Repeat</keyword>
<reference evidence="4" key="1">
    <citation type="submission" date="2013-10" db="EMBL/GenBank/DDBJ databases">
        <title>Genomic analysis of the causative agents of coccidiosis in chickens.</title>
        <authorList>
            <person name="Reid A.J."/>
            <person name="Blake D."/>
            <person name="Billington K."/>
            <person name="Browne H."/>
            <person name="Dunn M."/>
            <person name="Hung S."/>
            <person name="Kawahara F."/>
            <person name="Miranda-Saavedra D."/>
            <person name="Mourier T."/>
            <person name="Nagra H."/>
            <person name="Otto T.D."/>
            <person name="Rawlings N."/>
            <person name="Sanchez A."/>
            <person name="Sanders M."/>
            <person name="Subramaniam C."/>
            <person name="Tay Y."/>
            <person name="Dear P."/>
            <person name="Doerig C."/>
            <person name="Gruber A."/>
            <person name="Parkinson J."/>
            <person name="Shirley M."/>
            <person name="Wan K.L."/>
            <person name="Berriman M."/>
            <person name="Tomley F."/>
            <person name="Pain A."/>
        </authorList>
    </citation>
    <scope>NUCLEOTIDE SEQUENCE [LARGE SCALE GENOMIC DNA]</scope>
    <source>
        <strain evidence="4">Houghton</strain>
    </source>
</reference>
<evidence type="ECO:0000256" key="1">
    <source>
        <dbReference type="ARBA" id="ARBA00022574"/>
    </source>
</evidence>
<sequence length="514" mass="55732">MALRARQEQQLHLAIALYLESKFPEAYRVFEREAHVDFSAATALTHGSEKFDSETLPKRWGATARLQARVTVLQNQLQQQGQQLKLFTSTACNSGNKKAAGLPSFKPSYVISAQRQPVTCCVFHPLLPQLLIGADDGNVRVTSVEGSGPGAITRIFRAHHASVTGLAFDPSGRWLATCSSDMTLRLFDVQTSYTLKETLRGHDDSVSAIAFLTLRDNKGRNDVAPMRLRGLSNGGVADGDPHGNDSGSSTCIISCSRDGSLKLWDAETGLCLRTFTPVDTAGAWGVGGTAGSGGSWVRCLCVPEAKLRPAPFFASGGNDQRVVIWRPDFTSAVRELVGHQHVIESVTFATEAMLRHMHAHRMAPPPLPSSMLDTKALLEAEGEGKTTHALRIAGLVLISASRDKTIKMWDVIGGTCIQTLVGHDNWVRQVVVHPTGEHIISCSDDRSIRTWNVLTGDCERTIEGAHSQFVTCLDYDLKTDILASASLDATVKLWPCRVDDAKDPPAGDESTSHS</sequence>
<feature type="repeat" description="WD" evidence="3">
    <location>
        <begin position="252"/>
        <end position="274"/>
    </location>
</feature>
<evidence type="ECO:0000256" key="3">
    <source>
        <dbReference type="PROSITE-ProRule" id="PRU00221"/>
    </source>
</evidence>
<dbReference type="PROSITE" id="PS50082">
    <property type="entry name" value="WD_REPEATS_2"/>
    <property type="match status" value="5"/>
</dbReference>
<dbReference type="SUPFAM" id="SSF109925">
    <property type="entry name" value="Lissencephaly-1 protein (Lis-1, PAF-AH alpha) N-terminal domain"/>
    <property type="match status" value="1"/>
</dbReference>
<evidence type="ECO:0000256" key="2">
    <source>
        <dbReference type="ARBA" id="ARBA00022737"/>
    </source>
</evidence>
<feature type="repeat" description="WD" evidence="3">
    <location>
        <begin position="397"/>
        <end position="419"/>
    </location>
</feature>
<dbReference type="Gene3D" id="1.20.960.30">
    <property type="match status" value="1"/>
</dbReference>
<feature type="repeat" description="WD" evidence="3">
    <location>
        <begin position="463"/>
        <end position="494"/>
    </location>
</feature>
<dbReference type="Pfam" id="PF00400">
    <property type="entry name" value="WD40"/>
    <property type="match status" value="6"/>
</dbReference>
<evidence type="ECO:0000313" key="5">
    <source>
        <dbReference type="Proteomes" id="UP000030754"/>
    </source>
</evidence>
<dbReference type="PROSITE" id="PS50294">
    <property type="entry name" value="WD_REPEATS_REGION"/>
    <property type="match status" value="3"/>
</dbReference>
<dbReference type="SUPFAM" id="SSF50978">
    <property type="entry name" value="WD40 repeat-like"/>
    <property type="match status" value="1"/>
</dbReference>
<dbReference type="OrthoDB" id="674604at2759"/>
<dbReference type="Gene3D" id="2.130.10.10">
    <property type="entry name" value="YVTN repeat-like/Quinoprotein amine dehydrogenase"/>
    <property type="match status" value="1"/>
</dbReference>
<dbReference type="VEuPathDB" id="ToxoDB:ENH_00035230"/>
<proteinExistence type="predicted"/>
<feature type="repeat" description="WD" evidence="3">
    <location>
        <begin position="420"/>
        <end position="461"/>
    </location>
</feature>
<keyword evidence="5" id="KW-1185">Reference proteome</keyword>
<dbReference type="EMBL" id="HG724353">
    <property type="protein sequence ID" value="CDJ67378.1"/>
    <property type="molecule type" value="Genomic_DNA"/>
</dbReference>
<reference evidence="4" key="2">
    <citation type="submission" date="2013-10" db="EMBL/GenBank/DDBJ databases">
        <authorList>
            <person name="Aslett M."/>
        </authorList>
    </citation>
    <scope>NUCLEOTIDE SEQUENCE [LARGE SCALE GENOMIC DNA]</scope>
    <source>
        <strain evidence="4">Houghton</strain>
    </source>
</reference>
<evidence type="ECO:0000313" key="4">
    <source>
        <dbReference type="EMBL" id="CDJ67378.1"/>
    </source>
</evidence>
<dbReference type="InterPro" id="IPR019775">
    <property type="entry name" value="WD40_repeat_CS"/>
</dbReference>
<dbReference type="SMART" id="SM00320">
    <property type="entry name" value="WD40"/>
    <property type="match status" value="7"/>
</dbReference>
<dbReference type="InterPro" id="IPR037190">
    <property type="entry name" value="LIS1_N"/>
</dbReference>
<dbReference type="Proteomes" id="UP000030754">
    <property type="component" value="Unassembled WGS sequence"/>
</dbReference>
<keyword evidence="1 3" id="KW-0853">WD repeat</keyword>
<dbReference type="GeneID" id="25473687"/>
<gene>
    <name evidence="4" type="ORF">ENH_00035230</name>
</gene>
<name>U6MWI4_9EIME</name>
<dbReference type="CDD" id="cd00200">
    <property type="entry name" value="WD40"/>
    <property type="match status" value="1"/>
</dbReference>
<feature type="repeat" description="WD" evidence="3">
    <location>
        <begin position="156"/>
        <end position="197"/>
    </location>
</feature>